<feature type="domain" description="Major facilitator superfamily (MFS) profile" evidence="7">
    <location>
        <begin position="13"/>
        <end position="519"/>
    </location>
</feature>
<evidence type="ECO:0000256" key="4">
    <source>
        <dbReference type="ARBA" id="ARBA00023136"/>
    </source>
</evidence>
<feature type="transmembrane region" description="Helical" evidence="6">
    <location>
        <begin position="103"/>
        <end position="122"/>
    </location>
</feature>
<evidence type="ECO:0000256" key="1">
    <source>
        <dbReference type="ARBA" id="ARBA00004141"/>
    </source>
</evidence>
<accession>A0ABQ7SAB0</accession>
<dbReference type="Proteomes" id="UP000825002">
    <property type="component" value="Unassembled WGS sequence"/>
</dbReference>
<dbReference type="InterPro" id="IPR050382">
    <property type="entry name" value="MFS_Na/Anion_cotransporter"/>
</dbReference>
<protein>
    <submittedName>
        <fullName evidence="8">Inorganic phosphate cotransporter</fullName>
    </submittedName>
</protein>
<keyword evidence="2 6" id="KW-0812">Transmembrane</keyword>
<feature type="transmembrane region" description="Helical" evidence="6">
    <location>
        <begin position="167"/>
        <end position="191"/>
    </location>
</feature>
<evidence type="ECO:0000256" key="6">
    <source>
        <dbReference type="SAM" id="Phobius"/>
    </source>
</evidence>
<proteinExistence type="predicted"/>
<dbReference type="Pfam" id="PF07690">
    <property type="entry name" value="MFS_1"/>
    <property type="match status" value="1"/>
</dbReference>
<feature type="transmembrane region" description="Helical" evidence="6">
    <location>
        <begin position="426"/>
        <end position="449"/>
    </location>
</feature>
<feature type="region of interest" description="Disordered" evidence="5">
    <location>
        <begin position="539"/>
        <end position="575"/>
    </location>
</feature>
<dbReference type="EMBL" id="JAIFTH010000164">
    <property type="protein sequence ID" value="KAG9510365.1"/>
    <property type="molecule type" value="Genomic_DNA"/>
</dbReference>
<dbReference type="SUPFAM" id="SSF103473">
    <property type="entry name" value="MFS general substrate transporter"/>
    <property type="match status" value="1"/>
</dbReference>
<gene>
    <name evidence="8" type="primary">Picot</name>
    <name evidence="8" type="ORF">GZH46_01096</name>
</gene>
<keyword evidence="3 6" id="KW-1133">Transmembrane helix</keyword>
<evidence type="ECO:0000259" key="7">
    <source>
        <dbReference type="PROSITE" id="PS50850"/>
    </source>
</evidence>
<evidence type="ECO:0000313" key="8">
    <source>
        <dbReference type="EMBL" id="KAG9510365.1"/>
    </source>
</evidence>
<reference evidence="8 9" key="1">
    <citation type="submission" date="2020-10" db="EMBL/GenBank/DDBJ databases">
        <authorList>
            <person name="Klimov P.B."/>
            <person name="Dyachkov S.M."/>
            <person name="Chetverikov P.E."/>
        </authorList>
    </citation>
    <scope>NUCLEOTIDE SEQUENCE [LARGE SCALE GENOMIC DNA]</scope>
    <source>
        <strain evidence="8">BMOC 18-1129-001#AD2665</strain>
        <tissue evidence="8">Entire mites</tissue>
    </source>
</reference>
<dbReference type="InterPro" id="IPR020846">
    <property type="entry name" value="MFS_dom"/>
</dbReference>
<comment type="caution">
    <text evidence="8">The sequence shown here is derived from an EMBL/GenBank/DDBJ whole genome shotgun (WGS) entry which is preliminary data.</text>
</comment>
<sequence>MKLPYMRFVIVALTTAAAFAVYVSRINLGIAIIAMVDDEFLKSGGDHSPAPAKPMLSNMSSSIQGLGPTPTGTRLNTPPGSQHDYYQQNRPSSPFVKKYRFQWTQVDQGTIIGAFFYGYLLLQIPGARIAEKIGVRSIIMVSLIGSTLISFLFPIATQLESIPLLWFLRFIQGLCQSAFFPAGYFLFCCWLPEKERSVAYSVLFIGSNLGSITTYFISGLLINSSWGWPLMFYAPGLVCLFMTIMVFLLVANEPRTSKLIDQNELKYIRDRMIKDDLEHNKHKFKFIDSEQPDEMDAQRQQSLHQQINDTKPDVSWKKLLTNAPVWILVMAQYGTEYSNAVSWYEVPSYLNYALNFPISQNGVISGFLQVADVVSSPIMGTLGMYVLHKHFCGMQKIHVRKLFQSVALFGQLLCFIGIPLCGENRNYIVVLMITAVVFRAFSNAGDVLVPSDLSTNYSGTIFAFANTVGNTAGILAPALVGILVKDPHVREQWTPFWLITAAIMAFSGIVFLLFGVVSRQDLDREIKVIKLGSVTNLASPDSGEAKSLQSPESNSLLDGPQKLDNNSTPIRVTTL</sequence>
<dbReference type="InterPro" id="IPR036259">
    <property type="entry name" value="MFS_trans_sf"/>
</dbReference>
<feature type="transmembrane region" description="Helical" evidence="6">
    <location>
        <begin position="496"/>
        <end position="517"/>
    </location>
</feature>
<name>A0ABQ7SAB0_9ACAR</name>
<evidence type="ECO:0000256" key="3">
    <source>
        <dbReference type="ARBA" id="ARBA00022989"/>
    </source>
</evidence>
<feature type="transmembrane region" description="Helical" evidence="6">
    <location>
        <begin position="134"/>
        <end position="155"/>
    </location>
</feature>
<feature type="transmembrane region" description="Helical" evidence="6">
    <location>
        <begin position="461"/>
        <end position="484"/>
    </location>
</feature>
<dbReference type="PROSITE" id="PS50850">
    <property type="entry name" value="MFS"/>
    <property type="match status" value="1"/>
</dbReference>
<evidence type="ECO:0000313" key="9">
    <source>
        <dbReference type="Proteomes" id="UP000825002"/>
    </source>
</evidence>
<feature type="transmembrane region" description="Helical" evidence="6">
    <location>
        <begin position="402"/>
        <end position="420"/>
    </location>
</feature>
<comment type="subcellular location">
    <subcellularLocation>
        <location evidence="1">Membrane</location>
        <topology evidence="1">Multi-pass membrane protein</topology>
    </subcellularLocation>
</comment>
<feature type="compositionally biased region" description="Polar residues" evidence="5">
    <location>
        <begin position="563"/>
        <end position="575"/>
    </location>
</feature>
<evidence type="ECO:0000256" key="2">
    <source>
        <dbReference type="ARBA" id="ARBA00022692"/>
    </source>
</evidence>
<organism evidence="8 9">
    <name type="scientific">Fragariocoptes setiger</name>
    <dbReference type="NCBI Taxonomy" id="1670756"/>
    <lineage>
        <taxon>Eukaryota</taxon>
        <taxon>Metazoa</taxon>
        <taxon>Ecdysozoa</taxon>
        <taxon>Arthropoda</taxon>
        <taxon>Chelicerata</taxon>
        <taxon>Arachnida</taxon>
        <taxon>Acari</taxon>
        <taxon>Acariformes</taxon>
        <taxon>Trombidiformes</taxon>
        <taxon>Prostigmata</taxon>
        <taxon>Eupodina</taxon>
        <taxon>Eriophyoidea</taxon>
        <taxon>Phytoptidae</taxon>
        <taxon>Fragariocoptes</taxon>
    </lineage>
</organism>
<dbReference type="PANTHER" id="PTHR11662:SF399">
    <property type="entry name" value="FI19708P1-RELATED"/>
    <property type="match status" value="1"/>
</dbReference>
<dbReference type="InterPro" id="IPR011701">
    <property type="entry name" value="MFS"/>
</dbReference>
<dbReference type="Gene3D" id="1.20.1250.20">
    <property type="entry name" value="MFS general substrate transporter like domains"/>
    <property type="match status" value="2"/>
</dbReference>
<keyword evidence="4 6" id="KW-0472">Membrane</keyword>
<evidence type="ECO:0000256" key="5">
    <source>
        <dbReference type="SAM" id="MobiDB-lite"/>
    </source>
</evidence>
<feature type="transmembrane region" description="Helical" evidence="6">
    <location>
        <begin position="198"/>
        <end position="218"/>
    </location>
</feature>
<feature type="transmembrane region" description="Helical" evidence="6">
    <location>
        <begin position="230"/>
        <end position="251"/>
    </location>
</feature>
<dbReference type="PANTHER" id="PTHR11662">
    <property type="entry name" value="SOLUTE CARRIER FAMILY 17"/>
    <property type="match status" value="1"/>
</dbReference>
<feature type="compositionally biased region" description="Polar residues" evidence="5">
    <location>
        <begin position="547"/>
        <end position="556"/>
    </location>
</feature>
<keyword evidence="9" id="KW-1185">Reference proteome</keyword>